<evidence type="ECO:0000256" key="5">
    <source>
        <dbReference type="ARBA" id="ARBA00022741"/>
    </source>
</evidence>
<dbReference type="Gene3D" id="3.30.230.10">
    <property type="match status" value="1"/>
</dbReference>
<keyword evidence="7 10" id="KW-0067">ATP-binding</keyword>
<keyword evidence="14" id="KW-1185">Reference proteome</keyword>
<dbReference type="PANTHER" id="PTHR43527">
    <property type="entry name" value="4-DIPHOSPHOCYTIDYL-2-C-METHYL-D-ERYTHRITOL KINASE, CHLOROPLASTIC"/>
    <property type="match status" value="1"/>
</dbReference>
<feature type="active site" evidence="10">
    <location>
        <position position="140"/>
    </location>
</feature>
<keyword evidence="6 10" id="KW-0418">Kinase</keyword>
<gene>
    <name evidence="10 13" type="primary">ispE</name>
    <name evidence="13" type="ORF">GCM10017621_32890</name>
</gene>
<dbReference type="SUPFAM" id="SSF55060">
    <property type="entry name" value="GHMP Kinase, C-terminal domain"/>
    <property type="match status" value="1"/>
</dbReference>
<evidence type="ECO:0000256" key="1">
    <source>
        <dbReference type="ARBA" id="ARBA00009684"/>
    </source>
</evidence>
<dbReference type="EC" id="2.7.1.148" evidence="2 10"/>
<evidence type="ECO:0000256" key="2">
    <source>
        <dbReference type="ARBA" id="ARBA00012052"/>
    </source>
</evidence>
<protein>
    <recommendedName>
        <fullName evidence="3 10">4-diphosphocytidyl-2-C-methyl-D-erythritol kinase</fullName>
        <shortName evidence="10">CMK</shortName>
        <ecNumber evidence="2 10">2.7.1.148</ecNumber>
    </recommendedName>
    <alternativeName>
        <fullName evidence="9 10">4-(cytidine-5'-diphospho)-2-C-methyl-D-erythritol kinase</fullName>
    </alternativeName>
</protein>
<dbReference type="InterPro" id="IPR036554">
    <property type="entry name" value="GHMP_kinase_C_sf"/>
</dbReference>
<dbReference type="HAMAP" id="MF_00061">
    <property type="entry name" value="IspE"/>
    <property type="match status" value="1"/>
</dbReference>
<evidence type="ECO:0000256" key="10">
    <source>
        <dbReference type="HAMAP-Rule" id="MF_00061"/>
    </source>
</evidence>
<reference evidence="13" key="1">
    <citation type="journal article" date="2014" name="Int. J. Syst. Evol. Microbiol.">
        <title>Complete genome sequence of Corynebacterium casei LMG S-19264T (=DSM 44701T), isolated from a smear-ripened cheese.</title>
        <authorList>
            <consortium name="US DOE Joint Genome Institute (JGI-PGF)"/>
            <person name="Walter F."/>
            <person name="Albersmeier A."/>
            <person name="Kalinowski J."/>
            <person name="Ruckert C."/>
        </authorList>
    </citation>
    <scope>NUCLEOTIDE SEQUENCE</scope>
    <source>
        <strain evidence="13">VKM B-1513</strain>
    </source>
</reference>
<keyword evidence="8 10" id="KW-0414">Isoprene biosynthesis</keyword>
<feature type="domain" description="GHMP kinase N-terminal" evidence="11">
    <location>
        <begin position="70"/>
        <end position="147"/>
    </location>
</feature>
<evidence type="ECO:0000313" key="13">
    <source>
        <dbReference type="EMBL" id="GLK53781.1"/>
    </source>
</evidence>
<dbReference type="AlphaFoldDB" id="A0A9W6IRH4"/>
<dbReference type="Pfam" id="PF00288">
    <property type="entry name" value="GHMP_kinases_N"/>
    <property type="match status" value="1"/>
</dbReference>
<comment type="caution">
    <text evidence="13">The sequence shown here is derived from an EMBL/GenBank/DDBJ whole genome shotgun (WGS) entry which is preliminary data.</text>
</comment>
<dbReference type="Gene3D" id="3.30.70.890">
    <property type="entry name" value="GHMP kinase, C-terminal domain"/>
    <property type="match status" value="1"/>
</dbReference>
<keyword evidence="5 10" id="KW-0547">Nucleotide-binding</keyword>
<dbReference type="SUPFAM" id="SSF54211">
    <property type="entry name" value="Ribosomal protein S5 domain 2-like"/>
    <property type="match status" value="1"/>
</dbReference>
<evidence type="ECO:0000313" key="14">
    <source>
        <dbReference type="Proteomes" id="UP001143486"/>
    </source>
</evidence>
<evidence type="ECO:0000256" key="4">
    <source>
        <dbReference type="ARBA" id="ARBA00022679"/>
    </source>
</evidence>
<comment type="pathway">
    <text evidence="10">Isoprenoid biosynthesis; isopentenyl diphosphate biosynthesis via DXP pathway; isopentenyl diphosphate from 1-deoxy-D-xylulose 5-phosphate: step 3/6.</text>
</comment>
<dbReference type="InterPro" id="IPR014721">
    <property type="entry name" value="Ribsml_uS5_D2-typ_fold_subgr"/>
</dbReference>
<dbReference type="PIRSF" id="PIRSF010376">
    <property type="entry name" value="IspE"/>
    <property type="match status" value="1"/>
</dbReference>
<evidence type="ECO:0000256" key="9">
    <source>
        <dbReference type="ARBA" id="ARBA00032554"/>
    </source>
</evidence>
<dbReference type="InterPro" id="IPR020568">
    <property type="entry name" value="Ribosomal_Su5_D2-typ_SF"/>
</dbReference>
<dbReference type="InterPro" id="IPR013750">
    <property type="entry name" value="GHMP_kinase_C_dom"/>
</dbReference>
<keyword evidence="4 10" id="KW-0808">Transferase</keyword>
<sequence>MSPGEVREFAPAKVNLTLRVGRARADGYHPLDSLVVFADWGDEIRVDDSPAFLLTMSGEPSRRLSGGHDNLVMKAAVALQRAAGLDRAARIHLHKAIPVEAGLGGGSADAAATLRALNRFWKLDWPLDRLAELGLGLGADVPACLYSRPLRMRGIGEWIEMVEIGPGLPAVIVNPGVAVPTGPVFVAFDSRDPGPLAHGPWYQGDLAGWLAGEANDLEAVAIGREGAIGDTLEWLHARPGAWLARMTGSGASCFALFDTLDEAESAAGAYPGFAQAVTLGAPEMPA</sequence>
<dbReference type="InterPro" id="IPR004424">
    <property type="entry name" value="IspE"/>
</dbReference>
<feature type="domain" description="GHMP kinase C-terminal" evidence="12">
    <location>
        <begin position="224"/>
        <end position="269"/>
    </location>
</feature>
<feature type="binding site" evidence="10">
    <location>
        <begin position="98"/>
        <end position="108"/>
    </location>
    <ligand>
        <name>ATP</name>
        <dbReference type="ChEBI" id="CHEBI:30616"/>
    </ligand>
</feature>
<accession>A0A9W6IRH4</accession>
<evidence type="ECO:0000256" key="8">
    <source>
        <dbReference type="ARBA" id="ARBA00023229"/>
    </source>
</evidence>
<dbReference type="PANTHER" id="PTHR43527:SF2">
    <property type="entry name" value="4-DIPHOSPHOCYTIDYL-2-C-METHYL-D-ERYTHRITOL KINASE, CHLOROPLASTIC"/>
    <property type="match status" value="1"/>
</dbReference>
<proteinExistence type="inferred from homology"/>
<dbReference type="InterPro" id="IPR006204">
    <property type="entry name" value="GHMP_kinase_N_dom"/>
</dbReference>
<dbReference type="Pfam" id="PF08544">
    <property type="entry name" value="GHMP_kinases_C"/>
    <property type="match status" value="1"/>
</dbReference>
<comment type="catalytic activity">
    <reaction evidence="10">
        <text>4-CDP-2-C-methyl-D-erythritol + ATP = 4-CDP-2-C-methyl-D-erythritol 2-phosphate + ADP + H(+)</text>
        <dbReference type="Rhea" id="RHEA:18437"/>
        <dbReference type="ChEBI" id="CHEBI:15378"/>
        <dbReference type="ChEBI" id="CHEBI:30616"/>
        <dbReference type="ChEBI" id="CHEBI:57823"/>
        <dbReference type="ChEBI" id="CHEBI:57919"/>
        <dbReference type="ChEBI" id="CHEBI:456216"/>
        <dbReference type="EC" id="2.7.1.148"/>
    </reaction>
</comment>
<organism evidence="13 14">
    <name type="scientific">Maricaulis virginensis</name>
    <dbReference type="NCBI Taxonomy" id="144022"/>
    <lineage>
        <taxon>Bacteria</taxon>
        <taxon>Pseudomonadati</taxon>
        <taxon>Pseudomonadota</taxon>
        <taxon>Alphaproteobacteria</taxon>
        <taxon>Maricaulales</taxon>
        <taxon>Maricaulaceae</taxon>
        <taxon>Maricaulis</taxon>
    </lineage>
</organism>
<dbReference type="Proteomes" id="UP001143486">
    <property type="component" value="Unassembled WGS sequence"/>
</dbReference>
<dbReference type="GO" id="GO:0019288">
    <property type="term" value="P:isopentenyl diphosphate biosynthetic process, methylerythritol 4-phosphate pathway"/>
    <property type="evidence" value="ECO:0007669"/>
    <property type="project" value="UniProtKB-UniRule"/>
</dbReference>
<dbReference type="NCBIfam" id="NF011202">
    <property type="entry name" value="PRK14608.1"/>
    <property type="match status" value="1"/>
</dbReference>
<feature type="active site" evidence="10">
    <location>
        <position position="13"/>
    </location>
</feature>
<name>A0A9W6IRH4_9PROT</name>
<comment type="function">
    <text evidence="10">Catalyzes the phosphorylation of the position 2 hydroxy group of 4-diphosphocytidyl-2C-methyl-D-erythritol.</text>
</comment>
<evidence type="ECO:0000256" key="7">
    <source>
        <dbReference type="ARBA" id="ARBA00022840"/>
    </source>
</evidence>
<evidence type="ECO:0000256" key="3">
    <source>
        <dbReference type="ARBA" id="ARBA00017473"/>
    </source>
</evidence>
<reference evidence="13" key="2">
    <citation type="submission" date="2023-01" db="EMBL/GenBank/DDBJ databases">
        <authorList>
            <person name="Sun Q."/>
            <person name="Evtushenko L."/>
        </authorList>
    </citation>
    <scope>NUCLEOTIDE SEQUENCE</scope>
    <source>
        <strain evidence="13">VKM B-1513</strain>
    </source>
</reference>
<dbReference type="EMBL" id="BSFE01000014">
    <property type="protein sequence ID" value="GLK53781.1"/>
    <property type="molecule type" value="Genomic_DNA"/>
</dbReference>
<evidence type="ECO:0000259" key="11">
    <source>
        <dbReference type="Pfam" id="PF00288"/>
    </source>
</evidence>
<dbReference type="GO" id="GO:0005524">
    <property type="term" value="F:ATP binding"/>
    <property type="evidence" value="ECO:0007669"/>
    <property type="project" value="UniProtKB-UniRule"/>
</dbReference>
<dbReference type="RefSeq" id="WP_271188121.1">
    <property type="nucleotide sequence ID" value="NZ_BSFE01000014.1"/>
</dbReference>
<evidence type="ECO:0000259" key="12">
    <source>
        <dbReference type="Pfam" id="PF08544"/>
    </source>
</evidence>
<comment type="similarity">
    <text evidence="1 10">Belongs to the GHMP kinase family. IspE subfamily.</text>
</comment>
<dbReference type="GO" id="GO:0050515">
    <property type="term" value="F:4-(cytidine 5'-diphospho)-2-C-methyl-D-erythritol kinase activity"/>
    <property type="evidence" value="ECO:0007669"/>
    <property type="project" value="UniProtKB-UniRule"/>
</dbReference>
<evidence type="ECO:0000256" key="6">
    <source>
        <dbReference type="ARBA" id="ARBA00022777"/>
    </source>
</evidence>
<dbReference type="NCBIfam" id="TIGR00154">
    <property type="entry name" value="ispE"/>
    <property type="match status" value="1"/>
</dbReference>
<dbReference type="GO" id="GO:0016114">
    <property type="term" value="P:terpenoid biosynthetic process"/>
    <property type="evidence" value="ECO:0007669"/>
    <property type="project" value="UniProtKB-UniRule"/>
</dbReference>